<dbReference type="Proteomes" id="UP000294581">
    <property type="component" value="Unassembled WGS sequence"/>
</dbReference>
<dbReference type="AlphaFoldDB" id="A0A4R8LJ53"/>
<evidence type="ECO:0000259" key="8">
    <source>
        <dbReference type="Pfam" id="PF13742"/>
    </source>
</evidence>
<comment type="subunit">
    <text evidence="5">Heterooligomer composed of large and small subunits.</text>
</comment>
<evidence type="ECO:0000313" key="9">
    <source>
        <dbReference type="EMBL" id="TDY43408.1"/>
    </source>
</evidence>
<comment type="function">
    <text evidence="5">Bidirectionally degrades single-stranded DNA into large acid-insoluble oligonucleotides, which are then degraded further into small acid-soluble oligonucleotides.</text>
</comment>
<evidence type="ECO:0000259" key="7">
    <source>
        <dbReference type="Pfam" id="PF02601"/>
    </source>
</evidence>
<dbReference type="EMBL" id="SORF01000011">
    <property type="protein sequence ID" value="TDY43408.1"/>
    <property type="molecule type" value="Genomic_DNA"/>
</dbReference>
<keyword evidence="4 5" id="KW-0269">Exonuclease</keyword>
<comment type="similarity">
    <text evidence="5 6">Belongs to the XseA family.</text>
</comment>
<evidence type="ECO:0000256" key="1">
    <source>
        <dbReference type="ARBA" id="ARBA00022490"/>
    </source>
</evidence>
<dbReference type="OrthoDB" id="9802795at2"/>
<keyword evidence="1 5" id="KW-0963">Cytoplasm</keyword>
<dbReference type="PANTHER" id="PTHR30008:SF0">
    <property type="entry name" value="EXODEOXYRIBONUCLEASE 7 LARGE SUBUNIT"/>
    <property type="match status" value="1"/>
</dbReference>
<evidence type="ECO:0000256" key="2">
    <source>
        <dbReference type="ARBA" id="ARBA00022722"/>
    </source>
</evidence>
<dbReference type="GO" id="GO:0003676">
    <property type="term" value="F:nucleic acid binding"/>
    <property type="evidence" value="ECO:0007669"/>
    <property type="project" value="InterPro"/>
</dbReference>
<dbReference type="InterPro" id="IPR025824">
    <property type="entry name" value="OB-fold_nuc-bd_dom"/>
</dbReference>
<reference evidence="9 10" key="1">
    <citation type="submission" date="2019-03" db="EMBL/GenBank/DDBJ databases">
        <title>Genomic Encyclopedia of Type Strains, Phase IV (KMG-IV): sequencing the most valuable type-strain genomes for metagenomic binning, comparative biology and taxonomic classification.</title>
        <authorList>
            <person name="Goeker M."/>
        </authorList>
    </citation>
    <scope>NUCLEOTIDE SEQUENCE [LARGE SCALE GENOMIC DNA]</scope>
    <source>
        <strain evidence="9 10">DSM 17974</strain>
    </source>
</reference>
<comment type="catalytic activity">
    <reaction evidence="5 6">
        <text>Exonucleolytic cleavage in either 5'- to 3'- or 3'- to 5'-direction to yield nucleoside 5'-phosphates.</text>
        <dbReference type="EC" id="3.1.11.6"/>
    </reaction>
</comment>
<comment type="caution">
    <text evidence="9">The sequence shown here is derived from an EMBL/GenBank/DDBJ whole genome shotgun (WGS) entry which is preliminary data.</text>
</comment>
<dbReference type="PANTHER" id="PTHR30008">
    <property type="entry name" value="EXODEOXYRIBONUCLEASE 7 LARGE SUBUNIT"/>
    <property type="match status" value="1"/>
</dbReference>
<dbReference type="InterPro" id="IPR003753">
    <property type="entry name" value="Exonuc_VII_L"/>
</dbReference>
<keyword evidence="3 5" id="KW-0378">Hydrolase</keyword>
<protein>
    <recommendedName>
        <fullName evidence="5">Exodeoxyribonuclease 7 large subunit</fullName>
        <ecNumber evidence="5">3.1.11.6</ecNumber>
    </recommendedName>
    <alternativeName>
        <fullName evidence="5">Exodeoxyribonuclease VII large subunit</fullName>
        <shortName evidence="5">Exonuclease VII large subunit</shortName>
    </alternativeName>
</protein>
<feature type="domain" description="OB-fold nucleic acid binding" evidence="8">
    <location>
        <begin position="14"/>
        <end position="108"/>
    </location>
</feature>
<dbReference type="GO" id="GO:0009318">
    <property type="term" value="C:exodeoxyribonuclease VII complex"/>
    <property type="evidence" value="ECO:0007669"/>
    <property type="project" value="UniProtKB-UniRule"/>
</dbReference>
<dbReference type="NCBIfam" id="TIGR00237">
    <property type="entry name" value="xseA"/>
    <property type="match status" value="1"/>
</dbReference>
<dbReference type="HAMAP" id="MF_00378">
    <property type="entry name" value="Exonuc_7_L"/>
    <property type="match status" value="1"/>
</dbReference>
<proteinExistence type="inferred from homology"/>
<evidence type="ECO:0000256" key="6">
    <source>
        <dbReference type="RuleBase" id="RU004355"/>
    </source>
</evidence>
<dbReference type="CDD" id="cd04489">
    <property type="entry name" value="ExoVII_LU_OBF"/>
    <property type="match status" value="1"/>
</dbReference>
<feature type="domain" description="Exonuclease VII large subunit C-terminal" evidence="7">
    <location>
        <begin position="132"/>
        <end position="448"/>
    </location>
</feature>
<evidence type="ECO:0000256" key="3">
    <source>
        <dbReference type="ARBA" id="ARBA00022801"/>
    </source>
</evidence>
<dbReference type="GO" id="GO:0005737">
    <property type="term" value="C:cytoplasm"/>
    <property type="evidence" value="ECO:0007669"/>
    <property type="project" value="UniProtKB-SubCell"/>
</dbReference>
<comment type="subcellular location">
    <subcellularLocation>
        <location evidence="5 6">Cytoplasm</location>
    </subcellularLocation>
</comment>
<accession>A0A4R8LJ53</accession>
<evidence type="ECO:0000256" key="5">
    <source>
        <dbReference type="HAMAP-Rule" id="MF_00378"/>
    </source>
</evidence>
<keyword evidence="10" id="KW-1185">Reference proteome</keyword>
<evidence type="ECO:0000313" key="10">
    <source>
        <dbReference type="Proteomes" id="UP000294581"/>
    </source>
</evidence>
<dbReference type="EC" id="3.1.11.6" evidence="5"/>
<sequence>MSEAALSPSAATVFTVTELNLRIKRRIEADPSLTQCYVAGEISNFKHHSSGHMYFTLKDETSRIRAVMFAGRNRRLRFKPEDGMRVIALGTVSVFDRDGQYQLYVDDLQPDGVGALYVRFEQLRNQLQAEGLFAAERKRKLPMYPKRIGVVTSATGAVIRDICTTLERRYPLARVVLAPAQVQGVAASRTIVAALERLWRLSEPVDVIIVGRGGGSLEELWPFNEEEVARAVARSPIPIVSAVGHETDVTICDYVADVRAATPTAAAELVAPHYRDLQLQLSQTLARSQAAVAAKVQLYRKTLQQIENRPLFRFPERLLMPQRQAVDFLEGRLRESFRRPTVQARRRLDDLERRLLRTDLRHFLGDYRHCIERLESRLGQVLQARIGRSQADLDRTIAALEALNPLAVLRRGYSLVLDQAGDQVLASVEQFTPGRRIQIQVVDGMVEAEVKRHGDGRERSEQIRLDI</sequence>
<name>A0A4R8LJ53_9BACL</name>
<dbReference type="Pfam" id="PF02601">
    <property type="entry name" value="Exonuc_VII_L"/>
    <property type="match status" value="1"/>
</dbReference>
<dbReference type="GO" id="GO:0008855">
    <property type="term" value="F:exodeoxyribonuclease VII activity"/>
    <property type="evidence" value="ECO:0007669"/>
    <property type="project" value="UniProtKB-UniRule"/>
</dbReference>
<dbReference type="InterPro" id="IPR020579">
    <property type="entry name" value="Exonuc_VII_lsu_C"/>
</dbReference>
<keyword evidence="2 5" id="KW-0540">Nuclease</keyword>
<organism evidence="9 10">
    <name type="scientific">Alicyclobacillus sacchari</name>
    <dbReference type="NCBI Taxonomy" id="392010"/>
    <lineage>
        <taxon>Bacteria</taxon>
        <taxon>Bacillati</taxon>
        <taxon>Bacillota</taxon>
        <taxon>Bacilli</taxon>
        <taxon>Bacillales</taxon>
        <taxon>Alicyclobacillaceae</taxon>
        <taxon>Alicyclobacillus</taxon>
    </lineage>
</organism>
<gene>
    <name evidence="5" type="primary">xseA</name>
    <name evidence="9" type="ORF">C7445_11155</name>
</gene>
<dbReference type="RefSeq" id="WP_134160298.1">
    <property type="nucleotide sequence ID" value="NZ_SORF01000011.1"/>
</dbReference>
<evidence type="ECO:0000256" key="4">
    <source>
        <dbReference type="ARBA" id="ARBA00022839"/>
    </source>
</evidence>
<dbReference type="GO" id="GO:0006308">
    <property type="term" value="P:DNA catabolic process"/>
    <property type="evidence" value="ECO:0007669"/>
    <property type="project" value="UniProtKB-UniRule"/>
</dbReference>
<dbReference type="Pfam" id="PF13742">
    <property type="entry name" value="tRNA_anti_2"/>
    <property type="match status" value="1"/>
</dbReference>